<dbReference type="InterPro" id="IPR001123">
    <property type="entry name" value="LeuE-type"/>
</dbReference>
<keyword evidence="5 6" id="KW-0472">Membrane</keyword>
<feature type="transmembrane region" description="Helical" evidence="6">
    <location>
        <begin position="187"/>
        <end position="205"/>
    </location>
</feature>
<reference evidence="7 8" key="1">
    <citation type="submission" date="2016-10" db="EMBL/GenBank/DDBJ databases">
        <authorList>
            <person name="de Groot N.N."/>
        </authorList>
    </citation>
    <scope>NUCLEOTIDE SEQUENCE [LARGE SCALE GENOMIC DNA]</scope>
    <source>
        <strain evidence="7 8">LMG 26867</strain>
    </source>
</reference>
<evidence type="ECO:0000256" key="3">
    <source>
        <dbReference type="ARBA" id="ARBA00022692"/>
    </source>
</evidence>
<evidence type="ECO:0000256" key="4">
    <source>
        <dbReference type="ARBA" id="ARBA00022989"/>
    </source>
</evidence>
<sequence>MEDKALYLLALSMIFLMPGPDMILLLQTGAKQGRAAALATALGLALARACHVALTAMGMATMFKVLPWTFDVVKYAGAAYLLWIGIQMFKTSGMSAPAITETGAVTSSLGAAIRRGLFTNLLNPKALLFCSVLLPQFIDPNRSSVSEQFAVLGVVLVITGLIFDSIYATASAWVGSWLERSVTAQRVQQWLFGTLLIGFAVRLAFVQQA</sequence>
<evidence type="ECO:0000313" key="8">
    <source>
        <dbReference type="Proteomes" id="UP000198481"/>
    </source>
</evidence>
<evidence type="ECO:0000256" key="6">
    <source>
        <dbReference type="SAM" id="Phobius"/>
    </source>
</evidence>
<dbReference type="RefSeq" id="WP_092281174.1">
    <property type="nucleotide sequence ID" value="NZ_LT629762.1"/>
</dbReference>
<feature type="transmembrane region" description="Helical" evidence="6">
    <location>
        <begin position="149"/>
        <end position="175"/>
    </location>
</feature>
<evidence type="ECO:0000256" key="2">
    <source>
        <dbReference type="ARBA" id="ARBA00022475"/>
    </source>
</evidence>
<dbReference type="EMBL" id="LT629762">
    <property type="protein sequence ID" value="SDT62070.1"/>
    <property type="molecule type" value="Genomic_DNA"/>
</dbReference>
<accession>A0A1H2BUP1</accession>
<protein>
    <submittedName>
        <fullName evidence="7">Threonine/homoserine/homoserine lactone efflux protein</fullName>
    </submittedName>
</protein>
<keyword evidence="3 6" id="KW-0812">Transmembrane</keyword>
<name>A0A1H2BUP1_9PSED</name>
<dbReference type="Pfam" id="PF01810">
    <property type="entry name" value="LysE"/>
    <property type="match status" value="1"/>
</dbReference>
<feature type="transmembrane region" description="Helical" evidence="6">
    <location>
        <begin position="38"/>
        <end position="60"/>
    </location>
</feature>
<keyword evidence="2" id="KW-1003">Cell membrane</keyword>
<dbReference type="PANTHER" id="PTHR30086">
    <property type="entry name" value="ARGININE EXPORTER PROTEIN ARGO"/>
    <property type="match status" value="1"/>
</dbReference>
<comment type="subcellular location">
    <subcellularLocation>
        <location evidence="1">Cell membrane</location>
        <topology evidence="1">Multi-pass membrane protein</topology>
    </subcellularLocation>
</comment>
<evidence type="ECO:0000256" key="1">
    <source>
        <dbReference type="ARBA" id="ARBA00004651"/>
    </source>
</evidence>
<keyword evidence="4 6" id="KW-1133">Transmembrane helix</keyword>
<dbReference type="AlphaFoldDB" id="A0A1H2BUP1"/>
<feature type="transmembrane region" description="Helical" evidence="6">
    <location>
        <begin position="6"/>
        <end position="26"/>
    </location>
</feature>
<proteinExistence type="predicted"/>
<feature type="transmembrane region" description="Helical" evidence="6">
    <location>
        <begin position="72"/>
        <end position="89"/>
    </location>
</feature>
<evidence type="ECO:0000256" key="5">
    <source>
        <dbReference type="ARBA" id="ARBA00023136"/>
    </source>
</evidence>
<gene>
    <name evidence="7" type="ORF">SAMN05216222_5513</name>
</gene>
<dbReference type="GO" id="GO:0015171">
    <property type="term" value="F:amino acid transmembrane transporter activity"/>
    <property type="evidence" value="ECO:0007669"/>
    <property type="project" value="TreeGrafter"/>
</dbReference>
<dbReference type="PANTHER" id="PTHR30086:SF20">
    <property type="entry name" value="ARGININE EXPORTER PROTEIN ARGO-RELATED"/>
    <property type="match status" value="1"/>
</dbReference>
<dbReference type="GO" id="GO:0005886">
    <property type="term" value="C:plasma membrane"/>
    <property type="evidence" value="ECO:0007669"/>
    <property type="project" value="UniProtKB-SubCell"/>
</dbReference>
<dbReference type="PIRSF" id="PIRSF006324">
    <property type="entry name" value="LeuE"/>
    <property type="match status" value="1"/>
</dbReference>
<dbReference type="STRING" id="1148509.SAMN05216222_5513"/>
<organism evidence="7 8">
    <name type="scientific">Pseudomonas prosekii</name>
    <dbReference type="NCBI Taxonomy" id="1148509"/>
    <lineage>
        <taxon>Bacteria</taxon>
        <taxon>Pseudomonadati</taxon>
        <taxon>Pseudomonadota</taxon>
        <taxon>Gammaproteobacteria</taxon>
        <taxon>Pseudomonadales</taxon>
        <taxon>Pseudomonadaceae</taxon>
        <taxon>Pseudomonas</taxon>
    </lineage>
</organism>
<evidence type="ECO:0000313" key="7">
    <source>
        <dbReference type="EMBL" id="SDT62070.1"/>
    </source>
</evidence>
<dbReference type="Proteomes" id="UP000198481">
    <property type="component" value="Chromosome I"/>
</dbReference>